<dbReference type="EMBL" id="SRLO01000111">
    <property type="protein sequence ID" value="TNN74719.1"/>
    <property type="molecule type" value="Genomic_DNA"/>
</dbReference>
<sequence length="181" mass="20937">MAKLMLTLRPAPTRPFVIRRHGENKEQSFCTPRFLTFTLIIINERTERGQSDLLATEQRGLRALLRGTSVFNIFCFILCCFLRPALDPNQPHEMNRAASAPGSEQQISIFVLRLSLVSDLFFCTVQLSWQSDHYLLACRCRTVIVLWQRTLTLCASSMSLTEMGNKGIFNYQQGFWWRCEH</sequence>
<protein>
    <submittedName>
        <fullName evidence="1">Uncharacterized protein</fullName>
    </submittedName>
</protein>
<evidence type="ECO:0000313" key="2">
    <source>
        <dbReference type="Proteomes" id="UP000314294"/>
    </source>
</evidence>
<evidence type="ECO:0000313" key="1">
    <source>
        <dbReference type="EMBL" id="TNN74719.1"/>
    </source>
</evidence>
<gene>
    <name evidence="1" type="ORF">EYF80_015037</name>
</gene>
<dbReference type="Proteomes" id="UP000314294">
    <property type="component" value="Unassembled WGS sequence"/>
</dbReference>
<keyword evidence="2" id="KW-1185">Reference proteome</keyword>
<proteinExistence type="predicted"/>
<organism evidence="1 2">
    <name type="scientific">Liparis tanakae</name>
    <name type="common">Tanaka's snailfish</name>
    <dbReference type="NCBI Taxonomy" id="230148"/>
    <lineage>
        <taxon>Eukaryota</taxon>
        <taxon>Metazoa</taxon>
        <taxon>Chordata</taxon>
        <taxon>Craniata</taxon>
        <taxon>Vertebrata</taxon>
        <taxon>Euteleostomi</taxon>
        <taxon>Actinopterygii</taxon>
        <taxon>Neopterygii</taxon>
        <taxon>Teleostei</taxon>
        <taxon>Neoteleostei</taxon>
        <taxon>Acanthomorphata</taxon>
        <taxon>Eupercaria</taxon>
        <taxon>Perciformes</taxon>
        <taxon>Cottioidei</taxon>
        <taxon>Cottales</taxon>
        <taxon>Liparidae</taxon>
        <taxon>Liparis</taxon>
    </lineage>
</organism>
<reference evidence="1 2" key="1">
    <citation type="submission" date="2019-03" db="EMBL/GenBank/DDBJ databases">
        <title>First draft genome of Liparis tanakae, snailfish: a comprehensive survey of snailfish specific genes.</title>
        <authorList>
            <person name="Kim W."/>
            <person name="Song I."/>
            <person name="Jeong J.-H."/>
            <person name="Kim D."/>
            <person name="Kim S."/>
            <person name="Ryu S."/>
            <person name="Song J.Y."/>
            <person name="Lee S.K."/>
        </authorList>
    </citation>
    <scope>NUCLEOTIDE SEQUENCE [LARGE SCALE GENOMIC DNA]</scope>
    <source>
        <tissue evidence="1">Muscle</tissue>
    </source>
</reference>
<name>A0A4Z2I9F7_9TELE</name>
<dbReference type="AlphaFoldDB" id="A0A4Z2I9F7"/>
<comment type="caution">
    <text evidence="1">The sequence shown here is derived from an EMBL/GenBank/DDBJ whole genome shotgun (WGS) entry which is preliminary data.</text>
</comment>
<accession>A0A4Z2I9F7</accession>